<dbReference type="Proteomes" id="UP000077315">
    <property type="component" value="Unassembled WGS sequence"/>
</dbReference>
<dbReference type="EMBL" id="KV440973">
    <property type="protein sequence ID" value="OAD78473.1"/>
    <property type="molecule type" value="Genomic_DNA"/>
</dbReference>
<evidence type="ECO:0000313" key="1">
    <source>
        <dbReference type="EMBL" id="OAD78473.1"/>
    </source>
</evidence>
<dbReference type="OrthoDB" id="2244108at2759"/>
<dbReference type="RefSeq" id="XP_018296513.1">
    <property type="nucleotide sequence ID" value="XM_018434834.1"/>
</dbReference>
<evidence type="ECO:0000313" key="2">
    <source>
        <dbReference type="Proteomes" id="UP000077315"/>
    </source>
</evidence>
<name>A0A162UWR4_PHYB8</name>
<proteinExistence type="predicted"/>
<dbReference type="Gene3D" id="1.25.40.10">
    <property type="entry name" value="Tetratricopeptide repeat domain"/>
    <property type="match status" value="1"/>
</dbReference>
<keyword evidence="2" id="KW-1185">Reference proteome</keyword>
<sequence length="159" mass="18121">MSSTPTSHLLELQVLTQVVLQHQEKNDIRGSIPYLAKIAQIIDNQRIVKPTDDIDASQSTYDSQIRELNKLKADAHSQLADAYFKTANHVQCEASLTWSVKIWERLIKQDKTTKTTANDDIKPLLLNAYDQLKECYEALGKPSMAKHMETRKAKLLDQK</sequence>
<reference evidence="2" key="1">
    <citation type="submission" date="2015-06" db="EMBL/GenBank/DDBJ databases">
        <title>Expansion of signal transduction pathways in fungi by whole-genome duplication.</title>
        <authorList>
            <consortium name="DOE Joint Genome Institute"/>
            <person name="Corrochano L.M."/>
            <person name="Kuo A."/>
            <person name="Marcet-Houben M."/>
            <person name="Polaino S."/>
            <person name="Salamov A."/>
            <person name="Villalobos J.M."/>
            <person name="Alvarez M.I."/>
            <person name="Avalos J."/>
            <person name="Benito E.P."/>
            <person name="Benoit I."/>
            <person name="Burger G."/>
            <person name="Camino L.P."/>
            <person name="Canovas D."/>
            <person name="Cerda-Olmedo E."/>
            <person name="Cheng J.-F."/>
            <person name="Dominguez A."/>
            <person name="Elias M."/>
            <person name="Eslava A.P."/>
            <person name="Glaser F."/>
            <person name="Grimwood J."/>
            <person name="Gutierrez G."/>
            <person name="Heitman J."/>
            <person name="Henrissat B."/>
            <person name="Iturriaga E.A."/>
            <person name="Lang B.F."/>
            <person name="Lavin J.L."/>
            <person name="Lee S."/>
            <person name="Li W."/>
            <person name="Lindquist E."/>
            <person name="Lopez-Garcia S."/>
            <person name="Luque E.M."/>
            <person name="Marcos A.T."/>
            <person name="Martin J."/>
            <person name="McCluskey K."/>
            <person name="Medina H.R."/>
            <person name="Miralles-Duran A."/>
            <person name="Miyazaki A."/>
            <person name="Munoz-Torres E."/>
            <person name="Oguiza J.A."/>
            <person name="Ohm R."/>
            <person name="Olmedo M."/>
            <person name="Orejas M."/>
            <person name="Ortiz-Castellanos L."/>
            <person name="Pisabarro A.G."/>
            <person name="Rodriguez-Romero J."/>
            <person name="Ruiz-Herrera J."/>
            <person name="Ruiz-Vazquez R."/>
            <person name="Sanz C."/>
            <person name="Schackwitz W."/>
            <person name="Schmutz J."/>
            <person name="Shahriari M."/>
            <person name="Shelest E."/>
            <person name="Silva-Franco F."/>
            <person name="Soanes D."/>
            <person name="Syed K."/>
            <person name="Tagua V.G."/>
            <person name="Talbot N.J."/>
            <person name="Thon M."/>
            <person name="De vries R.P."/>
            <person name="Wiebenga A."/>
            <person name="Yadav J.S."/>
            <person name="Braun E.L."/>
            <person name="Baker S."/>
            <person name="Garre V."/>
            <person name="Horwitz B."/>
            <person name="Torres-Martinez S."/>
            <person name="Idnurm A."/>
            <person name="Herrera-Estrella A."/>
            <person name="Gabaldon T."/>
            <person name="Grigoriev I.V."/>
        </authorList>
    </citation>
    <scope>NUCLEOTIDE SEQUENCE [LARGE SCALE GENOMIC DNA]</scope>
    <source>
        <strain evidence="2">NRRL 1555(-)</strain>
    </source>
</reference>
<dbReference type="InParanoid" id="A0A162UWR4"/>
<organism evidence="1 2">
    <name type="scientific">Phycomyces blakesleeanus (strain ATCC 8743b / DSM 1359 / FGSC 10004 / NBRC 33097 / NRRL 1555)</name>
    <dbReference type="NCBI Taxonomy" id="763407"/>
    <lineage>
        <taxon>Eukaryota</taxon>
        <taxon>Fungi</taxon>
        <taxon>Fungi incertae sedis</taxon>
        <taxon>Mucoromycota</taxon>
        <taxon>Mucoromycotina</taxon>
        <taxon>Mucoromycetes</taxon>
        <taxon>Mucorales</taxon>
        <taxon>Phycomycetaceae</taxon>
        <taxon>Phycomyces</taxon>
    </lineage>
</organism>
<gene>
    <name evidence="1" type="ORF">PHYBLDRAFT_163578</name>
</gene>
<accession>A0A162UWR4</accession>
<dbReference type="GeneID" id="28995740"/>
<dbReference type="InterPro" id="IPR011990">
    <property type="entry name" value="TPR-like_helical_dom_sf"/>
</dbReference>
<dbReference type="AlphaFoldDB" id="A0A162UWR4"/>
<protein>
    <submittedName>
        <fullName evidence="1">Uncharacterized protein</fullName>
    </submittedName>
</protein>
<dbReference type="VEuPathDB" id="FungiDB:PHYBLDRAFT_163578"/>